<reference evidence="7" key="2">
    <citation type="submission" date="2025-09" db="UniProtKB">
        <authorList>
            <consortium name="Ensembl"/>
        </authorList>
    </citation>
    <scope>IDENTIFICATION</scope>
</reference>
<dbReference type="AlphaFoldDB" id="A0A8C5SNJ3"/>
<feature type="compositionally biased region" description="Low complexity" evidence="4">
    <location>
        <begin position="112"/>
        <end position="123"/>
    </location>
</feature>
<evidence type="ECO:0000256" key="5">
    <source>
        <dbReference type="SAM" id="SignalP"/>
    </source>
</evidence>
<dbReference type="InterPro" id="IPR016186">
    <property type="entry name" value="C-type_lectin-like/link_sf"/>
</dbReference>
<feature type="signal peptide" evidence="5">
    <location>
        <begin position="1"/>
        <end position="21"/>
    </location>
</feature>
<dbReference type="InterPro" id="IPR016187">
    <property type="entry name" value="CTDL_fold"/>
</dbReference>
<dbReference type="InterPro" id="IPR001304">
    <property type="entry name" value="C-type_lectin-like"/>
</dbReference>
<dbReference type="Ensembl" id="ENSLLTT00000019801.1">
    <property type="protein sequence ID" value="ENSLLTP00000019096.1"/>
    <property type="gene ID" value="ENSLLTG00000014389.1"/>
</dbReference>
<keyword evidence="8" id="KW-1185">Reference proteome</keyword>
<feature type="chain" id="PRO_5034298379" description="C-type lectin domain-containing protein" evidence="5">
    <location>
        <begin position="22"/>
        <end position="145"/>
    </location>
</feature>
<feature type="domain" description="C-type lectin" evidence="6">
    <location>
        <begin position="93"/>
        <end position="134"/>
    </location>
</feature>
<keyword evidence="3" id="KW-0964">Secreted</keyword>
<feature type="region of interest" description="Disordered" evidence="4">
    <location>
        <begin position="106"/>
        <end position="129"/>
    </location>
</feature>
<dbReference type="PROSITE" id="PS50041">
    <property type="entry name" value="C_TYPE_LECTIN_2"/>
    <property type="match status" value="1"/>
</dbReference>
<evidence type="ECO:0000256" key="1">
    <source>
        <dbReference type="ARBA" id="ARBA00004613"/>
    </source>
</evidence>
<dbReference type="CDD" id="cd00037">
    <property type="entry name" value="CLECT"/>
    <property type="match status" value="1"/>
</dbReference>
<dbReference type="Proteomes" id="UP000694406">
    <property type="component" value="Unplaced"/>
</dbReference>
<comment type="similarity">
    <text evidence="2">Belongs to the true venom lectin family.</text>
</comment>
<evidence type="ECO:0000256" key="3">
    <source>
        <dbReference type="ARBA" id="ARBA00022525"/>
    </source>
</evidence>
<dbReference type="SUPFAM" id="SSF56436">
    <property type="entry name" value="C-type lectin-like"/>
    <property type="match status" value="1"/>
</dbReference>
<dbReference type="Gene3D" id="3.10.100.10">
    <property type="entry name" value="Mannose-Binding Protein A, subunit A"/>
    <property type="match status" value="1"/>
</dbReference>
<keyword evidence="5" id="KW-0732">Signal</keyword>
<evidence type="ECO:0000313" key="7">
    <source>
        <dbReference type="Ensembl" id="ENSLLTP00000019096.1"/>
    </source>
</evidence>
<accession>A0A8C5SNJ3</accession>
<sequence>MSYKYPLLSLIVLLYMVVIRAPSPKIQCPSEASHLKKICWFQRRAIRRIRGLGREAEGPESILFSEKNGINNNPTPTHPPQCNLFCIAQNTGWRWNDGSLSRYTRWSSGEPNNNSKNDCSSSSMEGPSERDTACVCKFTDQGATC</sequence>
<name>A0A8C5SNJ3_LATLA</name>
<dbReference type="GO" id="GO:0005576">
    <property type="term" value="C:extracellular region"/>
    <property type="evidence" value="ECO:0007669"/>
    <property type="project" value="UniProtKB-SubCell"/>
</dbReference>
<comment type="subcellular location">
    <subcellularLocation>
        <location evidence="1">Secreted</location>
    </subcellularLocation>
</comment>
<evidence type="ECO:0000256" key="4">
    <source>
        <dbReference type="SAM" id="MobiDB-lite"/>
    </source>
</evidence>
<organism evidence="7 8">
    <name type="scientific">Laticauda laticaudata</name>
    <name type="common">Blue-ringed sea krait</name>
    <name type="synonym">Blue-lipped sea krait</name>
    <dbReference type="NCBI Taxonomy" id="8630"/>
    <lineage>
        <taxon>Eukaryota</taxon>
        <taxon>Metazoa</taxon>
        <taxon>Chordata</taxon>
        <taxon>Craniata</taxon>
        <taxon>Vertebrata</taxon>
        <taxon>Euteleostomi</taxon>
        <taxon>Lepidosauria</taxon>
        <taxon>Squamata</taxon>
        <taxon>Bifurcata</taxon>
        <taxon>Unidentata</taxon>
        <taxon>Episquamata</taxon>
        <taxon>Toxicofera</taxon>
        <taxon>Serpentes</taxon>
        <taxon>Colubroidea</taxon>
        <taxon>Elapidae</taxon>
        <taxon>Laticaudinae</taxon>
        <taxon>Laticauda</taxon>
    </lineage>
</organism>
<evidence type="ECO:0000259" key="6">
    <source>
        <dbReference type="PROSITE" id="PS50041"/>
    </source>
</evidence>
<evidence type="ECO:0000313" key="8">
    <source>
        <dbReference type="Proteomes" id="UP000694406"/>
    </source>
</evidence>
<reference evidence="7" key="1">
    <citation type="submission" date="2025-08" db="UniProtKB">
        <authorList>
            <consortium name="Ensembl"/>
        </authorList>
    </citation>
    <scope>IDENTIFICATION</scope>
</reference>
<evidence type="ECO:0000256" key="2">
    <source>
        <dbReference type="ARBA" id="ARBA00006250"/>
    </source>
</evidence>
<protein>
    <recommendedName>
        <fullName evidence="6">C-type lectin domain-containing protein</fullName>
    </recommendedName>
</protein>
<proteinExistence type="inferred from homology"/>